<reference evidence="1 2" key="1">
    <citation type="submission" date="2016-12" db="EMBL/GenBank/DDBJ databases">
        <title>The genomes of Aspergillus section Nigri reveals drivers in fungal speciation.</title>
        <authorList>
            <consortium name="DOE Joint Genome Institute"/>
            <person name="Vesth T.C."/>
            <person name="Nybo J."/>
            <person name="Theobald S."/>
            <person name="Brandl J."/>
            <person name="Frisvad J.C."/>
            <person name="Nielsen K.F."/>
            <person name="Lyhne E.K."/>
            <person name="Kogle M.E."/>
            <person name="Kuo A."/>
            <person name="Riley R."/>
            <person name="Clum A."/>
            <person name="Nolan M."/>
            <person name="Lipzen A."/>
            <person name="Salamov A."/>
            <person name="Henrissat B."/>
            <person name="Wiebenga A."/>
            <person name="De Vries R.P."/>
            <person name="Grigoriev I.V."/>
            <person name="Mortensen U.H."/>
            <person name="Andersen M.R."/>
            <person name="Baker S.E."/>
        </authorList>
    </citation>
    <scope>NUCLEOTIDE SEQUENCE [LARGE SCALE GENOMIC DNA]</scope>
    <source>
        <strain evidence="1 2">CBS 121591</strain>
    </source>
</reference>
<accession>A0A319CBA1</accession>
<dbReference type="STRING" id="1448315.A0A319CBA1"/>
<gene>
    <name evidence="1" type="ORF">BO82DRAFT_323288</name>
</gene>
<proteinExistence type="predicted"/>
<dbReference type="GeneID" id="37135534"/>
<organism evidence="1 2">
    <name type="scientific">Aspergillus uvarum CBS 121591</name>
    <dbReference type="NCBI Taxonomy" id="1448315"/>
    <lineage>
        <taxon>Eukaryota</taxon>
        <taxon>Fungi</taxon>
        <taxon>Dikarya</taxon>
        <taxon>Ascomycota</taxon>
        <taxon>Pezizomycotina</taxon>
        <taxon>Eurotiomycetes</taxon>
        <taxon>Eurotiomycetidae</taxon>
        <taxon>Eurotiales</taxon>
        <taxon>Aspergillaceae</taxon>
        <taxon>Aspergillus</taxon>
        <taxon>Aspergillus subgen. Circumdati</taxon>
    </lineage>
</organism>
<dbReference type="Proteomes" id="UP000248340">
    <property type="component" value="Unassembled WGS sequence"/>
</dbReference>
<dbReference type="RefSeq" id="XP_025485993.1">
    <property type="nucleotide sequence ID" value="XM_025632793.1"/>
</dbReference>
<keyword evidence="2" id="KW-1185">Reference proteome</keyword>
<dbReference type="OrthoDB" id="4227485at2759"/>
<dbReference type="EMBL" id="KZ821777">
    <property type="protein sequence ID" value="PYH75793.1"/>
    <property type="molecule type" value="Genomic_DNA"/>
</dbReference>
<dbReference type="VEuPathDB" id="FungiDB:BO82DRAFT_323288"/>
<dbReference type="Pfam" id="PF12520">
    <property type="entry name" value="DUF3723"/>
    <property type="match status" value="1"/>
</dbReference>
<evidence type="ECO:0000313" key="2">
    <source>
        <dbReference type="Proteomes" id="UP000248340"/>
    </source>
</evidence>
<dbReference type="InterPro" id="IPR022198">
    <property type="entry name" value="DUF3723"/>
</dbReference>
<protein>
    <submittedName>
        <fullName evidence="1">Uncharacterized protein</fullName>
    </submittedName>
</protein>
<name>A0A319CBA1_9EURO</name>
<sequence>MQQDWLTTREVHVATERRLKYQGTARVRLEEIEFNPPLSIGLEQQKIDKLKQIWKEDGCRRLDVENYIPALASSEAISQALARIGMTPEWFKNNRTDHLPSMTFDPNQIKGLHGRHRIYAAADFLAPTDKWWVVDIYLDVDVDDALRDHLVEEYDLNREHTDGYIYRKIRQFDDDHYIGTRWKAHLSSSNRQRWEQIVNNNWLRKAFDELLDIPGLWIDGMRLSMVHRLVAISCPEEIRAYLNHVHRFWSSLVNDDTDAKKCIDQKTIKKLELLAPGTSPDDAKSAQQVILTGQVFPDLDEDRRTEIWDRLKGFKGLIPSLRTFFEDFKYLESCAYCLKRLVGPSEVSIHQALKQIFIVASDTTNDYLIQIAEYEYRKVHMVSAQQFNFGYCQLWLYAMRHYPLMPPDPKKQNHHLAKPKLAPADQHAIYNMAQLAHQLGFRSTEINTIINASPDHQIARTALLQARKPDRYRYDADTFETLIDRLVECFATARPACETATQPTLSKPVKAQARCGLPKLQAQEHDKSTLFLPSFIDEFPKANHVTSWFVRRCVFGAFLGANLTPLEDGFQNILSGLLISPSPRTANPLFPQIETLRSGPSLDGFETSVADLMDVEPVADSLTLSPQSFQSLDINQEVGNSQIWYYENEFRTEDRSYYEFFTTQRGESPPESVEAGNSEVFHYENKFRTEDRSYYEFFTTPRGESPVESVACWSVNEDSAADESLEFHLQNDCLESTR</sequence>
<evidence type="ECO:0000313" key="1">
    <source>
        <dbReference type="EMBL" id="PYH75793.1"/>
    </source>
</evidence>
<dbReference type="AlphaFoldDB" id="A0A319CBA1"/>